<name>A0A9N9SG41_PHACE</name>
<proteinExistence type="predicted"/>
<organism evidence="3 4">
    <name type="scientific">Phaedon cochleariae</name>
    <name type="common">Mustard beetle</name>
    <dbReference type="NCBI Taxonomy" id="80249"/>
    <lineage>
        <taxon>Eukaryota</taxon>
        <taxon>Metazoa</taxon>
        <taxon>Ecdysozoa</taxon>
        <taxon>Arthropoda</taxon>
        <taxon>Hexapoda</taxon>
        <taxon>Insecta</taxon>
        <taxon>Pterygota</taxon>
        <taxon>Neoptera</taxon>
        <taxon>Endopterygota</taxon>
        <taxon>Coleoptera</taxon>
        <taxon>Polyphaga</taxon>
        <taxon>Cucujiformia</taxon>
        <taxon>Chrysomeloidea</taxon>
        <taxon>Chrysomelidae</taxon>
        <taxon>Chrysomelinae</taxon>
        <taxon>Chrysomelini</taxon>
        <taxon>Phaedon</taxon>
    </lineage>
</organism>
<evidence type="ECO:0000313" key="3">
    <source>
        <dbReference type="EMBL" id="CAG9821617.1"/>
    </source>
</evidence>
<feature type="transmembrane region" description="Helical" evidence="2">
    <location>
        <begin position="6"/>
        <end position="24"/>
    </location>
</feature>
<reference evidence="3" key="1">
    <citation type="submission" date="2022-01" db="EMBL/GenBank/DDBJ databases">
        <authorList>
            <person name="King R."/>
        </authorList>
    </citation>
    <scope>NUCLEOTIDE SEQUENCE</scope>
</reference>
<keyword evidence="2" id="KW-0812">Transmembrane</keyword>
<dbReference type="EMBL" id="OU896711">
    <property type="protein sequence ID" value="CAG9821617.1"/>
    <property type="molecule type" value="Genomic_DNA"/>
</dbReference>
<accession>A0A9N9SG41</accession>
<sequence>MDIFMPLAICVIIVIIFTICGWCCKRKREGTVYGFGPSVTVTTTTTQPTQSPMVVPPYPIDARHPTPHVAAPGMGFAAHQPPYPTQPAHPTPYNQTVTHYGPLPPPMGITGYPTYNNGAHHYPAAAPYPPTVAPYPPAAAPYPPTDYNAHPPPYDVAVASPPPGQPALQKEGYGKQAPYNPHYN</sequence>
<feature type="region of interest" description="Disordered" evidence="1">
    <location>
        <begin position="157"/>
        <end position="184"/>
    </location>
</feature>
<evidence type="ECO:0000256" key="1">
    <source>
        <dbReference type="SAM" id="MobiDB-lite"/>
    </source>
</evidence>
<dbReference type="AlphaFoldDB" id="A0A9N9SG41"/>
<reference evidence="3" key="2">
    <citation type="submission" date="2022-10" db="EMBL/GenBank/DDBJ databases">
        <authorList>
            <consortium name="ENA_rothamsted_submissions"/>
            <consortium name="culmorum"/>
            <person name="King R."/>
        </authorList>
    </citation>
    <scope>NUCLEOTIDE SEQUENCE</scope>
</reference>
<dbReference type="Proteomes" id="UP001153737">
    <property type="component" value="Chromosome 5"/>
</dbReference>
<gene>
    <name evidence="3" type="ORF">PHAECO_LOCUS9420</name>
</gene>
<evidence type="ECO:0000313" key="4">
    <source>
        <dbReference type="Proteomes" id="UP001153737"/>
    </source>
</evidence>
<keyword evidence="2" id="KW-1133">Transmembrane helix</keyword>
<keyword evidence="2" id="KW-0472">Membrane</keyword>
<protein>
    <submittedName>
        <fullName evidence="3">Uncharacterized protein</fullName>
    </submittedName>
</protein>
<evidence type="ECO:0000256" key="2">
    <source>
        <dbReference type="SAM" id="Phobius"/>
    </source>
</evidence>
<dbReference type="OrthoDB" id="6763568at2759"/>
<keyword evidence="4" id="KW-1185">Reference proteome</keyword>